<name>M3D8R8_SPHMS</name>
<evidence type="ECO:0000313" key="3">
    <source>
        <dbReference type="Proteomes" id="UP000016931"/>
    </source>
</evidence>
<evidence type="ECO:0000256" key="1">
    <source>
        <dbReference type="SAM" id="MobiDB-lite"/>
    </source>
</evidence>
<dbReference type="EMBL" id="KB456262">
    <property type="protein sequence ID" value="EMF14289.1"/>
    <property type="molecule type" value="Genomic_DNA"/>
</dbReference>
<dbReference type="GeneID" id="27897784"/>
<gene>
    <name evidence="2" type="ORF">SEPMUDRAFT_106629</name>
</gene>
<accession>M3D8R8</accession>
<protein>
    <submittedName>
        <fullName evidence="2">Uncharacterized protein</fullName>
    </submittedName>
</protein>
<feature type="region of interest" description="Disordered" evidence="1">
    <location>
        <begin position="1"/>
        <end position="24"/>
    </location>
</feature>
<dbReference type="AlphaFoldDB" id="M3D8R8"/>
<sequence>MTGINKHGMAHTPPGSPATQSSEEFKLVAPARGKQRNRSLPGDGLTLWSLPRELRDQIYELVCLTGQQGVPSYPHLVCKQMAFETERIYSNPNFSEVMHANAWKPDWTPREIPSQPHLPLHGKHKKQKSVCFTIPTLRTPGYKGLLVDAWYFEEDPGHVDGSYVWVRARARDRTETRRPDFMLLGAPAKAVMAEALDRLDAIQSHLPRKALVVEKHVRGALEDIAGRVRSDSQGL</sequence>
<dbReference type="RefSeq" id="XP_016762410.1">
    <property type="nucleotide sequence ID" value="XM_016900647.1"/>
</dbReference>
<keyword evidence="3" id="KW-1185">Reference proteome</keyword>
<evidence type="ECO:0000313" key="2">
    <source>
        <dbReference type="EMBL" id="EMF14289.1"/>
    </source>
</evidence>
<reference evidence="2 3" key="1">
    <citation type="journal article" date="2012" name="PLoS Pathog.">
        <title>Diverse lifestyles and strategies of plant pathogenesis encoded in the genomes of eighteen Dothideomycetes fungi.</title>
        <authorList>
            <person name="Ohm R.A."/>
            <person name="Feau N."/>
            <person name="Henrissat B."/>
            <person name="Schoch C.L."/>
            <person name="Horwitz B.A."/>
            <person name="Barry K.W."/>
            <person name="Condon B.J."/>
            <person name="Copeland A.C."/>
            <person name="Dhillon B."/>
            <person name="Glaser F."/>
            <person name="Hesse C.N."/>
            <person name="Kosti I."/>
            <person name="LaButti K."/>
            <person name="Lindquist E.A."/>
            <person name="Lucas S."/>
            <person name="Salamov A.A."/>
            <person name="Bradshaw R.E."/>
            <person name="Ciuffetti L."/>
            <person name="Hamelin R.C."/>
            <person name="Kema G.H.J."/>
            <person name="Lawrence C."/>
            <person name="Scott J.A."/>
            <person name="Spatafora J.W."/>
            <person name="Turgeon B.G."/>
            <person name="de Wit P.J.G.M."/>
            <person name="Zhong S."/>
            <person name="Goodwin S.B."/>
            <person name="Grigoriev I.V."/>
        </authorList>
    </citation>
    <scope>NUCLEOTIDE SEQUENCE [LARGE SCALE GENOMIC DNA]</scope>
    <source>
        <strain evidence="2 3">SO2202</strain>
    </source>
</reference>
<organism evidence="2 3">
    <name type="scientific">Sphaerulina musiva (strain SO2202)</name>
    <name type="common">Poplar stem canker fungus</name>
    <name type="synonym">Septoria musiva</name>
    <dbReference type="NCBI Taxonomy" id="692275"/>
    <lineage>
        <taxon>Eukaryota</taxon>
        <taxon>Fungi</taxon>
        <taxon>Dikarya</taxon>
        <taxon>Ascomycota</taxon>
        <taxon>Pezizomycotina</taxon>
        <taxon>Dothideomycetes</taxon>
        <taxon>Dothideomycetidae</taxon>
        <taxon>Mycosphaerellales</taxon>
        <taxon>Mycosphaerellaceae</taxon>
        <taxon>Sphaerulina</taxon>
    </lineage>
</organism>
<dbReference type="HOGENOM" id="CLU_1180857_0_0_1"/>
<proteinExistence type="predicted"/>
<dbReference type="Proteomes" id="UP000016931">
    <property type="component" value="Unassembled WGS sequence"/>
</dbReference>